<dbReference type="AlphaFoldDB" id="A3VLR5"/>
<dbReference type="Pfam" id="PF01548">
    <property type="entry name" value="DEDD_Tnp_IS110"/>
    <property type="match status" value="1"/>
</dbReference>
<dbReference type="GO" id="GO:0006313">
    <property type="term" value="P:DNA transposition"/>
    <property type="evidence" value="ECO:0007669"/>
    <property type="project" value="InterPro"/>
</dbReference>
<organism evidence="3 4">
    <name type="scientific">Maritimibacter alkaliphilus HTCC2654</name>
    <dbReference type="NCBI Taxonomy" id="314271"/>
    <lineage>
        <taxon>Bacteria</taxon>
        <taxon>Pseudomonadati</taxon>
        <taxon>Pseudomonadota</taxon>
        <taxon>Alphaproteobacteria</taxon>
        <taxon>Rhodobacterales</taxon>
        <taxon>Roseobacteraceae</taxon>
        <taxon>Maritimibacter</taxon>
    </lineage>
</organism>
<accession>A3VLR5</accession>
<evidence type="ECO:0000259" key="2">
    <source>
        <dbReference type="Pfam" id="PF02371"/>
    </source>
</evidence>
<dbReference type="InterPro" id="IPR003346">
    <property type="entry name" value="Transposase_20"/>
</dbReference>
<evidence type="ECO:0000313" key="4">
    <source>
        <dbReference type="Proteomes" id="UP000002931"/>
    </source>
</evidence>
<evidence type="ECO:0000313" key="3">
    <source>
        <dbReference type="EMBL" id="EAQ10842.1"/>
    </source>
</evidence>
<dbReference type="Proteomes" id="UP000002931">
    <property type="component" value="Unassembled WGS sequence"/>
</dbReference>
<proteinExistence type="predicted"/>
<dbReference type="Pfam" id="PF02371">
    <property type="entry name" value="Transposase_20"/>
    <property type="match status" value="1"/>
</dbReference>
<comment type="caution">
    <text evidence="3">The sequence shown here is derived from an EMBL/GenBank/DDBJ whole genome shotgun (WGS) entry which is preliminary data.</text>
</comment>
<protein>
    <submittedName>
        <fullName evidence="3">Transposase</fullName>
    </submittedName>
</protein>
<dbReference type="PANTHER" id="PTHR33055">
    <property type="entry name" value="TRANSPOSASE FOR INSERTION SEQUENCE ELEMENT IS1111A"/>
    <property type="match status" value="1"/>
</dbReference>
<evidence type="ECO:0000259" key="1">
    <source>
        <dbReference type="Pfam" id="PF01548"/>
    </source>
</evidence>
<sequence>MPPTQIKAFAASRSTRAKTDRIDAELIARFMAFRPDAGRVLPHEKIRRLRALTSKHGQLGSPDMLVAMDAELKGLLDRQIAELNVRIEQTIASDNDLAAIADVLRSVAEIGPGASTMLIAEMPELGQLSGEQAAALAGLAPIAHDSGSMRGKRAIGGGRRKLRHVMFHADLVASHHNPILKTFADRLRAAGKPHKVVITAVARKLVTIANGLCKHRQK</sequence>
<keyword evidence="4" id="KW-1185">Reference proteome</keyword>
<dbReference type="InterPro" id="IPR002525">
    <property type="entry name" value="Transp_IS110-like_N"/>
</dbReference>
<dbReference type="GO" id="GO:0003677">
    <property type="term" value="F:DNA binding"/>
    <property type="evidence" value="ECO:0007669"/>
    <property type="project" value="InterPro"/>
</dbReference>
<name>A3VLR5_9RHOB</name>
<feature type="domain" description="Transposase IS116/IS110/IS902 C-terminal" evidence="2">
    <location>
        <begin position="102"/>
        <end position="183"/>
    </location>
</feature>
<feature type="domain" description="Transposase IS110-like N-terminal" evidence="1">
    <location>
        <begin position="1"/>
        <end position="59"/>
    </location>
</feature>
<dbReference type="eggNOG" id="COG3547">
    <property type="taxonomic scope" value="Bacteria"/>
</dbReference>
<reference evidence="3 4" key="1">
    <citation type="journal article" date="2010" name="J. Bacteriol.">
        <title>Genome sequences of Pelagibaca bermudensis HTCC2601T and Maritimibacter alkaliphilus HTCC2654T, the type strains of two marine Roseobacter genera.</title>
        <authorList>
            <person name="Thrash J.C."/>
            <person name="Cho J.C."/>
            <person name="Ferriera S."/>
            <person name="Johnson J."/>
            <person name="Vergin K.L."/>
            <person name="Giovannoni S.J."/>
        </authorList>
    </citation>
    <scope>NUCLEOTIDE SEQUENCE [LARGE SCALE GENOMIC DNA]</scope>
    <source>
        <strain evidence="3 4">HTCC2654</strain>
    </source>
</reference>
<dbReference type="HOGENOM" id="CLU_036902_5_3_5"/>
<gene>
    <name evidence="3" type="ORF">RB2654_21778</name>
</gene>
<dbReference type="EMBL" id="AAMT01000024">
    <property type="protein sequence ID" value="EAQ10842.1"/>
    <property type="molecule type" value="Genomic_DNA"/>
</dbReference>
<dbReference type="GO" id="GO:0004803">
    <property type="term" value="F:transposase activity"/>
    <property type="evidence" value="ECO:0007669"/>
    <property type="project" value="InterPro"/>
</dbReference>
<dbReference type="InterPro" id="IPR047650">
    <property type="entry name" value="Transpos_IS110"/>
</dbReference>
<dbReference type="PANTHER" id="PTHR33055:SF13">
    <property type="entry name" value="TRANSPOSASE"/>
    <property type="match status" value="1"/>
</dbReference>